<dbReference type="Gene3D" id="3.90.1300.10">
    <property type="entry name" value="Amidase signature (AS) domain"/>
    <property type="match status" value="1"/>
</dbReference>
<feature type="transmembrane region" description="Helical" evidence="2">
    <location>
        <begin position="411"/>
        <end position="437"/>
    </location>
</feature>
<keyword evidence="2" id="KW-0472">Membrane</keyword>
<feature type="domain" description="Amidase" evidence="3">
    <location>
        <begin position="76"/>
        <end position="374"/>
    </location>
</feature>
<reference evidence="4" key="1">
    <citation type="submission" date="2021-01" db="EMBL/GenBank/DDBJ databases">
        <authorList>
            <person name="Li R."/>
            <person name="Bekaert M."/>
        </authorList>
    </citation>
    <scope>NUCLEOTIDE SEQUENCE</scope>
    <source>
        <strain evidence="4">Farmed</strain>
    </source>
</reference>
<gene>
    <name evidence="4" type="ORF">SPHA_47939</name>
</gene>
<evidence type="ECO:0000313" key="5">
    <source>
        <dbReference type="Proteomes" id="UP000597762"/>
    </source>
</evidence>
<dbReference type="GO" id="GO:0012505">
    <property type="term" value="C:endomembrane system"/>
    <property type="evidence" value="ECO:0007669"/>
    <property type="project" value="TreeGrafter"/>
</dbReference>
<dbReference type="EMBL" id="CAHIKZ030002644">
    <property type="protein sequence ID" value="CAE1289956.1"/>
    <property type="molecule type" value="Genomic_DNA"/>
</dbReference>
<keyword evidence="2" id="KW-0812">Transmembrane</keyword>
<proteinExistence type="inferred from homology"/>
<sequence length="445" mass="49335">MSFDFFFLTVMNIVRLVLYLLVKLYRWTLLPVSDLVLVWLYERDSRVVPSVDNPLLLKSATTLAKMIRNHEVKSEEVVKAFIERTKIVNPIVNAMCQNRYDLALEEARKVDDLLSQSEIADSYSAKNAPFLGVPLSVKEAFALKGMPNSSGLKSRRNLIAEEDADVVHNLRKAGAIPYVVTNISELCMWYESANKVYGRSKNPYHTGRIVGGSSGGEGCLLGAGSSVIGIGSDIGGSIRMPSFFNGVFGHRTSKGIVSNVGQYPCAYGPRADFLSTGPMCRYAEDLLPMLEVMAGENAYKLELHTPVDLKTLKIFYMLDDGGSLMASPVKEDIKDAILKVKDYFKDTYQIEVKPVSLSKLKYSLEIWMAGLSADPSPGQEFCTYMSDDGNHSINPVVELVKWLFFLSDHTLPAIALGVTFLLFPLLLFLLLLLLRLLPSSHPPLS</sequence>
<keyword evidence="4" id="KW-0378">Hydrolase</keyword>
<comment type="similarity">
    <text evidence="1">Belongs to the amidase family.</text>
</comment>
<dbReference type="PROSITE" id="PS00571">
    <property type="entry name" value="AMIDASES"/>
    <property type="match status" value="1"/>
</dbReference>
<evidence type="ECO:0000259" key="3">
    <source>
        <dbReference type="Pfam" id="PF01425"/>
    </source>
</evidence>
<dbReference type="OrthoDB" id="6428749at2759"/>
<dbReference type="PANTHER" id="PTHR43372">
    <property type="entry name" value="FATTY-ACID AMIDE HYDROLASE"/>
    <property type="match status" value="1"/>
</dbReference>
<dbReference type="Proteomes" id="UP000597762">
    <property type="component" value="Unassembled WGS sequence"/>
</dbReference>
<dbReference type="SUPFAM" id="SSF75304">
    <property type="entry name" value="Amidase signature (AS) enzymes"/>
    <property type="match status" value="1"/>
</dbReference>
<comment type="caution">
    <text evidence="4">The sequence shown here is derived from an EMBL/GenBank/DDBJ whole genome shotgun (WGS) entry which is preliminary data.</text>
</comment>
<name>A0A812D0J1_ACAPH</name>
<dbReference type="GO" id="GO:0017064">
    <property type="term" value="F:fatty acid amide hydrolase activity"/>
    <property type="evidence" value="ECO:0007669"/>
    <property type="project" value="UniProtKB-EC"/>
</dbReference>
<keyword evidence="2" id="KW-1133">Transmembrane helix</keyword>
<dbReference type="PANTHER" id="PTHR43372:SF4">
    <property type="entry name" value="FATTY-ACID AMIDE HYDROLASE 2"/>
    <property type="match status" value="1"/>
</dbReference>
<evidence type="ECO:0000256" key="1">
    <source>
        <dbReference type="ARBA" id="ARBA00009199"/>
    </source>
</evidence>
<dbReference type="InterPro" id="IPR036928">
    <property type="entry name" value="AS_sf"/>
</dbReference>
<dbReference type="InterPro" id="IPR020556">
    <property type="entry name" value="Amidase_CS"/>
</dbReference>
<dbReference type="EC" id="3.5.1.99" evidence="4"/>
<dbReference type="AlphaFoldDB" id="A0A812D0J1"/>
<dbReference type="InterPro" id="IPR052739">
    <property type="entry name" value="FAAH2"/>
</dbReference>
<accession>A0A812D0J1</accession>
<evidence type="ECO:0000313" key="4">
    <source>
        <dbReference type="EMBL" id="CAE1289956.1"/>
    </source>
</evidence>
<evidence type="ECO:0000256" key="2">
    <source>
        <dbReference type="SAM" id="Phobius"/>
    </source>
</evidence>
<dbReference type="Pfam" id="PF01425">
    <property type="entry name" value="Amidase"/>
    <property type="match status" value="1"/>
</dbReference>
<keyword evidence="5" id="KW-1185">Reference proteome</keyword>
<dbReference type="InterPro" id="IPR023631">
    <property type="entry name" value="Amidase_dom"/>
</dbReference>
<organism evidence="4 5">
    <name type="scientific">Acanthosepion pharaonis</name>
    <name type="common">Pharaoh cuttlefish</name>
    <name type="synonym">Sepia pharaonis</name>
    <dbReference type="NCBI Taxonomy" id="158019"/>
    <lineage>
        <taxon>Eukaryota</taxon>
        <taxon>Metazoa</taxon>
        <taxon>Spiralia</taxon>
        <taxon>Lophotrochozoa</taxon>
        <taxon>Mollusca</taxon>
        <taxon>Cephalopoda</taxon>
        <taxon>Coleoidea</taxon>
        <taxon>Decapodiformes</taxon>
        <taxon>Sepiida</taxon>
        <taxon>Sepiina</taxon>
        <taxon>Sepiidae</taxon>
        <taxon>Acanthosepion</taxon>
    </lineage>
</organism>
<protein>
    <submittedName>
        <fullName evidence="4">FAAH2</fullName>
        <ecNumber evidence="4">3.5.1.99</ecNumber>
    </submittedName>
</protein>